<accession>A0AAV6V189</accession>
<dbReference type="AlphaFoldDB" id="A0AAV6V189"/>
<comment type="caution">
    <text evidence="1">The sequence shown here is derived from an EMBL/GenBank/DDBJ whole genome shotgun (WGS) entry which is preliminary data.</text>
</comment>
<organism evidence="1 2">
    <name type="scientific">Oedothorax gibbosus</name>
    <dbReference type="NCBI Taxonomy" id="931172"/>
    <lineage>
        <taxon>Eukaryota</taxon>
        <taxon>Metazoa</taxon>
        <taxon>Ecdysozoa</taxon>
        <taxon>Arthropoda</taxon>
        <taxon>Chelicerata</taxon>
        <taxon>Arachnida</taxon>
        <taxon>Araneae</taxon>
        <taxon>Araneomorphae</taxon>
        <taxon>Entelegynae</taxon>
        <taxon>Araneoidea</taxon>
        <taxon>Linyphiidae</taxon>
        <taxon>Erigoninae</taxon>
        <taxon>Oedothorax</taxon>
    </lineage>
</organism>
<gene>
    <name evidence="1" type="ORF">JTE90_012590</name>
</gene>
<sequence>MCPRLFNPADIISRGLGPEVCLPELWWKDQLCGQEDTPDLPPRANKMKVPNTCGVKIGGKGDQLHRVFHVSDQ</sequence>
<dbReference type="EMBL" id="JAFNEN010000187">
    <property type="protein sequence ID" value="KAG8190304.1"/>
    <property type="molecule type" value="Genomic_DNA"/>
</dbReference>
<dbReference type="Proteomes" id="UP000827092">
    <property type="component" value="Unassembled WGS sequence"/>
</dbReference>
<reference evidence="1 2" key="1">
    <citation type="journal article" date="2022" name="Nat. Ecol. Evol.">
        <title>A masculinizing supergene underlies an exaggerated male reproductive morph in a spider.</title>
        <authorList>
            <person name="Hendrickx F."/>
            <person name="De Corte Z."/>
            <person name="Sonet G."/>
            <person name="Van Belleghem S.M."/>
            <person name="Kostlbacher S."/>
            <person name="Vangestel C."/>
        </authorList>
    </citation>
    <scope>NUCLEOTIDE SEQUENCE [LARGE SCALE GENOMIC DNA]</scope>
    <source>
        <strain evidence="1">W744_W776</strain>
    </source>
</reference>
<evidence type="ECO:0000313" key="1">
    <source>
        <dbReference type="EMBL" id="KAG8190304.1"/>
    </source>
</evidence>
<name>A0AAV6V189_9ARAC</name>
<evidence type="ECO:0000313" key="2">
    <source>
        <dbReference type="Proteomes" id="UP000827092"/>
    </source>
</evidence>
<protein>
    <submittedName>
        <fullName evidence="1">Uncharacterized protein</fullName>
    </submittedName>
</protein>
<proteinExistence type="predicted"/>
<keyword evidence="2" id="KW-1185">Reference proteome</keyword>